<evidence type="ECO:0000313" key="3">
    <source>
        <dbReference type="Proteomes" id="UP000192247"/>
    </source>
</evidence>
<dbReference type="InParanoid" id="A0A1V9X1F3"/>
<dbReference type="InterPro" id="IPR032425">
    <property type="entry name" value="FERM_f0"/>
</dbReference>
<dbReference type="GO" id="GO:0005178">
    <property type="term" value="F:integrin binding"/>
    <property type="evidence" value="ECO:0007669"/>
    <property type="project" value="TreeGrafter"/>
</dbReference>
<dbReference type="GO" id="GO:0005886">
    <property type="term" value="C:plasma membrane"/>
    <property type="evidence" value="ECO:0007669"/>
    <property type="project" value="TreeGrafter"/>
</dbReference>
<protein>
    <submittedName>
        <fullName evidence="2">Talin-2-like</fullName>
    </submittedName>
</protein>
<proteinExistence type="predicted"/>
<dbReference type="PANTHER" id="PTHR19981:SF1">
    <property type="entry name" value="RHEA, ISOFORM B"/>
    <property type="match status" value="1"/>
</dbReference>
<dbReference type="GO" id="GO:0098609">
    <property type="term" value="P:cell-cell adhesion"/>
    <property type="evidence" value="ECO:0007669"/>
    <property type="project" value="TreeGrafter"/>
</dbReference>
<dbReference type="GO" id="GO:0005925">
    <property type="term" value="C:focal adhesion"/>
    <property type="evidence" value="ECO:0007669"/>
    <property type="project" value="TreeGrafter"/>
</dbReference>
<dbReference type="GO" id="GO:0030036">
    <property type="term" value="P:actin cytoskeleton organization"/>
    <property type="evidence" value="ECO:0007669"/>
    <property type="project" value="TreeGrafter"/>
</dbReference>
<dbReference type="Pfam" id="PF16511">
    <property type="entry name" value="FERM_f0"/>
    <property type="match status" value="1"/>
</dbReference>
<evidence type="ECO:0000313" key="2">
    <source>
        <dbReference type="EMBL" id="OQR67238.1"/>
    </source>
</evidence>
<evidence type="ECO:0000259" key="1">
    <source>
        <dbReference type="Pfam" id="PF16511"/>
    </source>
</evidence>
<gene>
    <name evidence="2" type="ORF">BIW11_13644</name>
</gene>
<dbReference type="OrthoDB" id="10262320at2759"/>
<dbReference type="CDD" id="cd17089">
    <property type="entry name" value="FERM_F0_TLN"/>
    <property type="match status" value="1"/>
</dbReference>
<organism evidence="2 3">
    <name type="scientific">Tropilaelaps mercedesae</name>
    <dbReference type="NCBI Taxonomy" id="418985"/>
    <lineage>
        <taxon>Eukaryota</taxon>
        <taxon>Metazoa</taxon>
        <taxon>Ecdysozoa</taxon>
        <taxon>Arthropoda</taxon>
        <taxon>Chelicerata</taxon>
        <taxon>Arachnida</taxon>
        <taxon>Acari</taxon>
        <taxon>Parasitiformes</taxon>
        <taxon>Mesostigmata</taxon>
        <taxon>Gamasina</taxon>
        <taxon>Dermanyssoidea</taxon>
        <taxon>Laelapidae</taxon>
        <taxon>Tropilaelaps</taxon>
    </lineage>
</organism>
<dbReference type="STRING" id="418985.A0A1V9X1F3"/>
<keyword evidence="3" id="KW-1185">Reference proteome</keyword>
<accession>A0A1V9X1F3</accession>
<dbReference type="Gene3D" id="3.10.20.90">
    <property type="entry name" value="Phosphatidylinositol 3-kinase Catalytic Subunit, Chain A, domain 1"/>
    <property type="match status" value="2"/>
</dbReference>
<name>A0A1V9X1F3_9ACAR</name>
<dbReference type="Proteomes" id="UP000192247">
    <property type="component" value="Unassembled WGS sequence"/>
</dbReference>
<feature type="domain" description="Talin N-terminal F0" evidence="1">
    <location>
        <begin position="10"/>
        <end position="92"/>
    </location>
</feature>
<reference evidence="2 3" key="1">
    <citation type="journal article" date="2017" name="Gigascience">
        <title>Draft genome of the honey bee ectoparasitic mite, Tropilaelaps mercedesae, is shaped by the parasitic life history.</title>
        <authorList>
            <person name="Dong X."/>
            <person name="Armstrong S.D."/>
            <person name="Xia D."/>
            <person name="Makepeace B.L."/>
            <person name="Darby A.C."/>
            <person name="Kadowaki T."/>
        </authorList>
    </citation>
    <scope>NUCLEOTIDE SEQUENCE [LARGE SCALE GENOMIC DNA]</scope>
    <source>
        <strain evidence="2">Wuxi-XJTLU</strain>
    </source>
</reference>
<dbReference type="GO" id="GO:0005737">
    <property type="term" value="C:cytoplasm"/>
    <property type="evidence" value="ECO:0007669"/>
    <property type="project" value="TreeGrafter"/>
</dbReference>
<comment type="caution">
    <text evidence="2">The sequence shown here is derived from an EMBL/GenBank/DDBJ whole genome shotgun (WGS) entry which is preliminary data.</text>
</comment>
<dbReference type="EMBL" id="MNPL01029472">
    <property type="protein sequence ID" value="OQR67238.1"/>
    <property type="molecule type" value="Genomic_DNA"/>
</dbReference>
<dbReference type="PANTHER" id="PTHR19981">
    <property type="entry name" value="TALIN"/>
    <property type="match status" value="1"/>
</dbReference>
<sequence length="178" mass="20321">MRNDLSMGTLSLKVAVFGGKATKTIQFDPNIQVFDACRIVREKVPESQLDEPKEYGLFLVDEDPKKGGVWLENSKTLGYYLLKTGDLLEYRKKMRNLRIRLLDGTLKTVLVDDSQPVANMMVVICSKIAKQLFEGNDELAMTRPRRLVVYRFDDKCISRLGPSVRARGKRISPWRLAP</sequence>
<dbReference type="AlphaFoldDB" id="A0A1V9X1F3"/>